<dbReference type="GO" id="GO:0016616">
    <property type="term" value="F:oxidoreductase activity, acting on the CH-OH group of donors, NAD or NADP as acceptor"/>
    <property type="evidence" value="ECO:0007669"/>
    <property type="project" value="TreeGrafter"/>
</dbReference>
<dbReference type="PRINTS" id="PR00081">
    <property type="entry name" value="GDHRDH"/>
</dbReference>
<dbReference type="InterPro" id="IPR036291">
    <property type="entry name" value="NAD(P)-bd_dom_sf"/>
</dbReference>
<dbReference type="CDD" id="cd05233">
    <property type="entry name" value="SDR_c"/>
    <property type="match status" value="1"/>
</dbReference>
<dbReference type="Proteomes" id="UP000234505">
    <property type="component" value="Unassembled WGS sequence"/>
</dbReference>
<evidence type="ECO:0000256" key="1">
    <source>
        <dbReference type="ARBA" id="ARBA00006484"/>
    </source>
</evidence>
<dbReference type="PANTHER" id="PTHR42760:SF40">
    <property type="entry name" value="3-OXOACYL-[ACYL-CARRIER-PROTEIN] REDUCTASE, CHLOROPLASTIC"/>
    <property type="match status" value="1"/>
</dbReference>
<sequence length="139" mass="14917">MAQQWILVTGGSRGIGRALVTGLAQSGNVVFTGRDEAAINATRAASENSAHRVQGYVCDGNDASRVEQLAQALLAERGAPEAIIHNAGIARDGLHIHQDAALWREVLDTNVISMMNWNRVLLPAMLTQRRGSIVMMSSV</sequence>
<proteinExistence type="inferred from homology"/>
<dbReference type="Pfam" id="PF00106">
    <property type="entry name" value="adh_short"/>
    <property type="match status" value="1"/>
</dbReference>
<evidence type="ECO:0000313" key="3">
    <source>
        <dbReference type="Proteomes" id="UP000234505"/>
    </source>
</evidence>
<dbReference type="SUPFAM" id="SSF51735">
    <property type="entry name" value="NAD(P)-binding Rossmann-fold domains"/>
    <property type="match status" value="1"/>
</dbReference>
<dbReference type="AlphaFoldDB" id="A0A2J4R9K8"/>
<comment type="caution">
    <text evidence="2">The sequence shown here is derived from an EMBL/GenBank/DDBJ whole genome shotgun (WGS) entry which is preliminary data.</text>
</comment>
<protein>
    <submittedName>
        <fullName evidence="2">3-oxoacyl-ACP reductase</fullName>
    </submittedName>
</protein>
<accession>A0A2J4R9K8</accession>
<name>A0A2J4R9K8_9ENTR</name>
<feature type="non-terminal residue" evidence="2">
    <location>
        <position position="139"/>
    </location>
</feature>
<dbReference type="EMBL" id="PIDS01000379">
    <property type="protein sequence ID" value="PLL39965.1"/>
    <property type="molecule type" value="Genomic_DNA"/>
</dbReference>
<gene>
    <name evidence="2" type="ORF">CWN50_12980</name>
</gene>
<dbReference type="PANTHER" id="PTHR42760">
    <property type="entry name" value="SHORT-CHAIN DEHYDROGENASES/REDUCTASES FAMILY MEMBER"/>
    <property type="match status" value="1"/>
</dbReference>
<comment type="similarity">
    <text evidence="1">Belongs to the short-chain dehydrogenases/reductases (SDR) family.</text>
</comment>
<evidence type="ECO:0000313" key="2">
    <source>
        <dbReference type="EMBL" id="PLL39965.1"/>
    </source>
</evidence>
<organism evidence="2 3">
    <name type="scientific">Klebsiella michiganensis</name>
    <dbReference type="NCBI Taxonomy" id="1134687"/>
    <lineage>
        <taxon>Bacteria</taxon>
        <taxon>Pseudomonadati</taxon>
        <taxon>Pseudomonadota</taxon>
        <taxon>Gammaproteobacteria</taxon>
        <taxon>Enterobacterales</taxon>
        <taxon>Enterobacteriaceae</taxon>
        <taxon>Klebsiella/Raoultella group</taxon>
        <taxon>Klebsiella</taxon>
    </lineage>
</organism>
<reference evidence="2 3" key="1">
    <citation type="submission" date="2017-11" db="EMBL/GenBank/DDBJ databases">
        <authorList>
            <person name="Han C.G."/>
        </authorList>
    </citation>
    <scope>NUCLEOTIDE SEQUENCE [LARGE SCALE GENOMIC DNA]</scope>
    <source>
        <strain evidence="2 3">A11</strain>
    </source>
</reference>
<reference evidence="2 3" key="2">
    <citation type="submission" date="2018-01" db="EMBL/GenBank/DDBJ databases">
        <title>Genomic study of Klebsiella pneumoniae.</title>
        <authorList>
            <person name="Yang Y."/>
            <person name="Bicalho R."/>
        </authorList>
    </citation>
    <scope>NUCLEOTIDE SEQUENCE [LARGE SCALE GENOMIC DNA]</scope>
    <source>
        <strain evidence="2 3">A11</strain>
    </source>
</reference>
<dbReference type="Gene3D" id="3.40.50.720">
    <property type="entry name" value="NAD(P)-binding Rossmann-like Domain"/>
    <property type="match status" value="1"/>
</dbReference>
<dbReference type="InterPro" id="IPR002347">
    <property type="entry name" value="SDR_fam"/>
</dbReference>
<dbReference type="GO" id="GO:0030497">
    <property type="term" value="P:fatty acid elongation"/>
    <property type="evidence" value="ECO:0007669"/>
    <property type="project" value="TreeGrafter"/>
</dbReference>